<accession>D3VIG6</accession>
<evidence type="ECO:0000313" key="1">
    <source>
        <dbReference type="EMBL" id="CBJ90806.1"/>
    </source>
</evidence>
<dbReference type="RefSeq" id="WP_010846703.1">
    <property type="nucleotide sequence ID" value="NC_014228.1"/>
</dbReference>
<dbReference type="AlphaFoldDB" id="D3VIG6"/>
<organism evidence="1 2">
    <name type="scientific">Xenorhabdus nematophila (strain ATCC 19061 / DSM 3370 / CCUG 14189 / LMG 1036 / NCIMB 9965 / AN6)</name>
    <dbReference type="NCBI Taxonomy" id="406817"/>
    <lineage>
        <taxon>Bacteria</taxon>
        <taxon>Pseudomonadati</taxon>
        <taxon>Pseudomonadota</taxon>
        <taxon>Gammaproteobacteria</taxon>
        <taxon>Enterobacterales</taxon>
        <taxon>Morganellaceae</taxon>
        <taxon>Xenorhabdus</taxon>
    </lineage>
</organism>
<dbReference type="EMBL" id="FN667742">
    <property type="protein sequence ID" value="CBJ90806.1"/>
    <property type="molecule type" value="Genomic_DNA"/>
</dbReference>
<evidence type="ECO:0000313" key="2">
    <source>
        <dbReference type="Proteomes" id="UP000008075"/>
    </source>
</evidence>
<reference evidence="1 2" key="1">
    <citation type="journal article" date="2011" name="PLoS ONE">
        <title>The entomopathogenic bacterial endosymbionts xenorhabdus and photorhabdus: convergent lifestyles from divergent genomes.</title>
        <authorList>
            <person name="Chaston J.M."/>
            <person name="Suen G."/>
            <person name="Tucker S.L."/>
            <person name="Andersen A.W."/>
            <person name="Bhasin A."/>
            <person name="Bode E."/>
            <person name="Bode H.B."/>
            <person name="Brachmann A.O."/>
            <person name="Cowles C.E."/>
            <person name="Cowles K.N."/>
            <person name="Darby C."/>
            <person name="de Leon L."/>
            <person name="Drace K."/>
            <person name="Du Z."/>
            <person name="Givaudan A."/>
            <person name="Herbert Tran E.E."/>
            <person name="Jewell K.A."/>
            <person name="Knack J.J."/>
            <person name="Krasomil-Osterfeld K.C."/>
            <person name="Kukor R."/>
            <person name="Lanois A."/>
            <person name="Latreille P."/>
            <person name="Leimgruber N.K."/>
            <person name="Lipke C.M."/>
            <person name="Liu R."/>
            <person name="Lu X."/>
            <person name="Martens E.C."/>
            <person name="Marri P.R."/>
            <person name="Medigue C."/>
            <person name="Menard M.L."/>
            <person name="Miller N.M."/>
            <person name="Morales-Soto N."/>
            <person name="Norton S."/>
            <person name="Ogier J.C."/>
            <person name="Orchard S.S."/>
            <person name="Park D."/>
            <person name="Park Y."/>
            <person name="Qurollo B.A."/>
            <person name="Sugar D.R."/>
            <person name="Richards G.R."/>
            <person name="Rouy Z."/>
            <person name="Slominski B."/>
            <person name="Slominski K."/>
            <person name="Snyder H."/>
            <person name="Tjaden B.C."/>
            <person name="van der Hoeven R."/>
            <person name="Welch R.D."/>
            <person name="Wheeler C."/>
            <person name="Xiang B."/>
            <person name="Barbazuk B."/>
            <person name="Gaudriault S."/>
            <person name="Goodner B."/>
            <person name="Slater S.C."/>
            <person name="Forst S."/>
            <person name="Goldman B.S."/>
            <person name="Goodrich-Blair H."/>
        </authorList>
    </citation>
    <scope>NUCLEOTIDE SEQUENCE [LARGE SCALE GENOMIC DNA]</scope>
    <source>
        <strain evidence="2">ATCC 19061 / DSM 3370 / CCUG 14189 / LMG 1036 / NCIMB 9965 / AN6</strain>
    </source>
</reference>
<proteinExistence type="predicted"/>
<sequence length="53" mass="6106">MSWHTRKLVESIDFTGMPMTLPAMQTGAIIKTKLRPLWDKKTAKIIDVTEDFN</sequence>
<dbReference type="GeneID" id="99711544"/>
<gene>
    <name evidence="1" type="ordered locus">XNC1_2752</name>
</gene>
<dbReference type="HOGENOM" id="CLU_3067733_0_0_6"/>
<dbReference type="KEGG" id="xne:XNC1_2752"/>
<keyword evidence="2" id="KW-1185">Reference proteome</keyword>
<protein>
    <submittedName>
        <fullName evidence="1">Uncharacterized protein</fullName>
    </submittedName>
</protein>
<name>D3VIG6_XENNA</name>
<dbReference type="Proteomes" id="UP000008075">
    <property type="component" value="Chromosome"/>
</dbReference>